<protein>
    <submittedName>
        <fullName evidence="1">Uncharacterized protein</fullName>
    </submittedName>
</protein>
<comment type="caution">
    <text evidence="1">The sequence shown here is derived from an EMBL/GenBank/DDBJ whole genome shotgun (WGS) entry which is preliminary data.</text>
</comment>
<accession>A0A9D1G9V9</accession>
<reference evidence="1" key="1">
    <citation type="submission" date="2020-10" db="EMBL/GenBank/DDBJ databases">
        <authorList>
            <person name="Gilroy R."/>
        </authorList>
    </citation>
    <scope>NUCLEOTIDE SEQUENCE</scope>
    <source>
        <strain evidence="1">CHK195-26880</strain>
    </source>
</reference>
<evidence type="ECO:0000313" key="1">
    <source>
        <dbReference type="EMBL" id="HIT36923.1"/>
    </source>
</evidence>
<dbReference type="AlphaFoldDB" id="A0A9D1G9V9"/>
<organism evidence="1 2">
    <name type="scientific">Candidatus Onthousia faecipullorum</name>
    <dbReference type="NCBI Taxonomy" id="2840887"/>
    <lineage>
        <taxon>Bacteria</taxon>
        <taxon>Bacillati</taxon>
        <taxon>Bacillota</taxon>
        <taxon>Bacilli</taxon>
        <taxon>Candidatus Onthousia</taxon>
    </lineage>
</organism>
<dbReference type="EMBL" id="DVKQ01000002">
    <property type="protein sequence ID" value="HIT36923.1"/>
    <property type="molecule type" value="Genomic_DNA"/>
</dbReference>
<name>A0A9D1G9V9_9FIRM</name>
<evidence type="ECO:0000313" key="2">
    <source>
        <dbReference type="Proteomes" id="UP000886833"/>
    </source>
</evidence>
<reference evidence="1" key="2">
    <citation type="journal article" date="2021" name="PeerJ">
        <title>Extensive microbial diversity within the chicken gut microbiome revealed by metagenomics and culture.</title>
        <authorList>
            <person name="Gilroy R."/>
            <person name="Ravi A."/>
            <person name="Getino M."/>
            <person name="Pursley I."/>
            <person name="Horton D.L."/>
            <person name="Alikhan N.F."/>
            <person name="Baker D."/>
            <person name="Gharbi K."/>
            <person name="Hall N."/>
            <person name="Watson M."/>
            <person name="Adriaenssens E.M."/>
            <person name="Foster-Nyarko E."/>
            <person name="Jarju S."/>
            <person name="Secka A."/>
            <person name="Antonio M."/>
            <person name="Oren A."/>
            <person name="Chaudhuri R.R."/>
            <person name="La Ragione R."/>
            <person name="Hildebrand F."/>
            <person name="Pallen M.J."/>
        </authorList>
    </citation>
    <scope>NUCLEOTIDE SEQUENCE</scope>
    <source>
        <strain evidence="1">CHK195-26880</strain>
    </source>
</reference>
<gene>
    <name evidence="1" type="ORF">IAB59_00360</name>
</gene>
<sequence>MSNSVLKDKDEKILNPKIPRYEKFKRQFESGEILTNQMTDGQIGGITGAYYNLTFKKSYNTVPKILLEPKTKVDNMGFVQTLVENLSTTGCRIWINSQPHSNNYSVMYFIFEE</sequence>
<dbReference type="Proteomes" id="UP000886833">
    <property type="component" value="Unassembled WGS sequence"/>
</dbReference>
<proteinExistence type="predicted"/>